<sequence>MVKPRTYLGQDNVLATEIRLTKAMDIILSDDAHWLHFLRHSGFYCNRPFHNQVLIYAQNPNSYGAASFEEWNKRNYRVKSGTHGFPVLVSLDDDRPSIMTLHPREHIEALENGLTLPPPWKFPKELLFDIVEDVTGHQLNDKNEAQKKLWQWIGNYIEEEDIQNFIDNLEHKGLSLEKDSSVSVPEENDYLEDIAYLKDFIHVNIAYQYFYRCDLDIKLCYELSHDLLKDNPFTRASLFSSNEEAVAYFGELFSGYTKSAITKTFNSIEAIHAKKKEFVHRIEDFPELIESTEEESSFFDNREAKEITELQEEKNDSKQLTTNSLNAFDSHKSSKNYKITSYAIDGGAKEKFKRNILAIKTLKEIESLNRIATQEEKDALSRYVGWGGLSDAFDSKNDLWTKEYHELKTLLTTDEYIFARDSTLNSHYTSPIIINKIWDKIQESGFKKGNILEPSMGIGNFFGTIPDNIANSSLYGIELDSISGRIAKQLYPQSHIQIKGFEESNFSDSFFDLVIGNVPFGNYEVYDKAYDKYHFKIHDYFIAKSLDKLRPGGILAVISSSGTLDKKDETARKYFASKANLISAIRLPDTAFYKNAGTKTTTDILFFQRVELQENLAPSWIHVKQNIQEDDPLSPGDRIHYDDNGYHVDYTVKNVYKDGEHICYESVADGEEYTRVLYAYRIHSNSAYTFTRQEPIFTCNQYFLEHPENIVGELKVEIGAYGEELRCKEREGESLEESLSKALSNFKLNYENIVKNNHLEKDFIPADLSAKNFTHALIDNKVYYRTDSVMAEKNFGSNQDRVRLLLSVRDKAYHLLDLEIENASPDLISKEMEQLNFLYDDFVSKYGRIQDKKNQLLKEDSTLHFLNALEKFDSEGNFIDKADIFKKEIATSERKISTVESPEEALVISIAERGKVDLNFMSNILNGVGKEELVSSLYGRIFFNPDNQENSYESDAEYLSGDVVSKLQRAKELLKNFPILEKNIEALESVRPKRISASDIEIKLGATWISPGYIEKFIKETYSTYSNVVVDFDKRKAEWSIPNKSQYFITDAIRLKFGTNRANPLAILEHALNLKEIIIKDSYTNEEGKRIDVTNKEETILCSIRAEAIREEFRQWIFKDPQRRKELEDIYNETFNRYVAREYDGSLLNFPGSNKNIVLKPHQKNAVARALYGGNELLAHSVGAGKTFTMIATAMESKRLGLSHKSLFVVPNHLVGQWKNDFLLLYPNANVLSPEKNDFKPDKRKAFISKISTGAYDAIIVGHSQFKKIKVSENRRKSFIQHEIDEINIEMQGLNKYSSSDKSTIKELVKSKKRLEKKLEEITSDVNDKKEDFIEFEQLGCDRIFVDEAHLYKNLFLYSKLNNIAGLSKSESDQSLDLYLKCRILDELTNKKGIVFATGTPVSNSLVEMYTMMRYLQYDDLQRLGLLNFDAWLSNFGQIEPSLELKPDGNGFKVKKRLSKFYNLPELMTVFRQVADIQTADMLNLPGIPKVKSYTILNECTDLQRKMIESISKRADACHSPGFDLSKDNMLLITSDGRKLALDQRLINPNMPDEENSKVNSLVKNVEEIWERTKKQKLTQLIFCDLATPDNKKIFDIYNDVRNKLINLGIPKEQVAFIHEAKNDEKKEALFRRVRSGEVRILMGSTSTMGAGTNVQDKLIALHHLDVPWRPSDFEQQEGRIVRQGNQNKEVEIYRYVTQGTFDSYNWQILENKQKFIGQIMTSKMPMREFRDEDSRALDYATTKALTSGNPEIKEKMELDVSIAKLRVEKASFESNLHKMEDEYFQIIPKNIERVLQITKEIIDDIEKVKNTDKSVVFTDLKGTAFADKKEASEYISKEAILQANQEKAVQIGVVSSFPLLVEQTKNALTHLDEYFLFLQGAVRYNITFDPGKGFNYSYITRALNSIETKKIYFENKLDVLYKQKTEIEKELGKNFPKDELLKQQVIRVKEIEERLNLGKPDNNVISVNLSEEEDYSLTLSDDKSWQQFISESNFEVESTVPIPQKIWNNKNLFADEKTESEEEISNSFLYLKIDGAEEKGDIKEIGVKLMLEFLSNPENELVAYFKSKDNTLEIPFLQIKDKEIYANIDEVAKEFDLNRNPNMRNEIVGFLGRTQNIKIVDSDKIFTEFKERSLNKTELYESMEFIPQRKADIFIDIER</sequence>
<dbReference type="PANTHER" id="PTHR41313">
    <property type="entry name" value="ADENINE-SPECIFIC METHYLTRANSFERASE"/>
    <property type="match status" value="1"/>
</dbReference>
<name>A0A7W9W2X8_9FIRM</name>
<accession>A0A7W9W2X8</accession>
<dbReference type="SMART" id="SM00487">
    <property type="entry name" value="DEXDc"/>
    <property type="match status" value="1"/>
</dbReference>
<dbReference type="Proteomes" id="UP000522163">
    <property type="component" value="Unassembled WGS sequence"/>
</dbReference>
<dbReference type="GeneID" id="85015270"/>
<evidence type="ECO:0000256" key="1">
    <source>
        <dbReference type="SAM" id="Coils"/>
    </source>
</evidence>
<dbReference type="InterPro" id="IPR006935">
    <property type="entry name" value="Helicase/UvrB_N"/>
</dbReference>
<dbReference type="GO" id="GO:0003677">
    <property type="term" value="F:DNA binding"/>
    <property type="evidence" value="ECO:0007669"/>
    <property type="project" value="InterPro"/>
</dbReference>
<dbReference type="RefSeq" id="WP_183684321.1">
    <property type="nucleotide sequence ID" value="NZ_JACHHH010000008.1"/>
</dbReference>
<dbReference type="GO" id="GO:0009007">
    <property type="term" value="F:site-specific DNA-methyltransferase (adenine-specific) activity"/>
    <property type="evidence" value="ECO:0007669"/>
    <property type="project" value="UniProtKB-EC"/>
</dbReference>
<comment type="caution">
    <text evidence="3">The sequence shown here is derived from an EMBL/GenBank/DDBJ whole genome shotgun (WGS) entry which is preliminary data.</text>
</comment>
<dbReference type="Pfam" id="PF00271">
    <property type="entry name" value="Helicase_C"/>
    <property type="match status" value="1"/>
</dbReference>
<dbReference type="SUPFAM" id="SSF52540">
    <property type="entry name" value="P-loop containing nucleoside triphosphate hydrolases"/>
    <property type="match status" value="2"/>
</dbReference>
<dbReference type="InterPro" id="IPR014001">
    <property type="entry name" value="Helicase_ATP-bd"/>
</dbReference>
<dbReference type="EMBL" id="JACHHH010000008">
    <property type="protein sequence ID" value="MBB6041747.1"/>
    <property type="molecule type" value="Genomic_DNA"/>
</dbReference>
<reference evidence="3 4" key="1">
    <citation type="submission" date="2020-08" db="EMBL/GenBank/DDBJ databases">
        <title>Genomic Encyclopedia of Type Strains, Phase IV (KMG-IV): sequencing the most valuable type-strain genomes for metagenomic binning, comparative biology and taxonomic classification.</title>
        <authorList>
            <person name="Goeker M."/>
        </authorList>
    </citation>
    <scope>NUCLEOTIDE SEQUENCE [LARGE SCALE GENOMIC DNA]</scope>
    <source>
        <strain evidence="3 4">DSM 17245</strain>
    </source>
</reference>
<dbReference type="InterPro" id="IPR001650">
    <property type="entry name" value="Helicase_C-like"/>
</dbReference>
<dbReference type="GO" id="GO:0006304">
    <property type="term" value="P:DNA modification"/>
    <property type="evidence" value="ECO:0007669"/>
    <property type="project" value="InterPro"/>
</dbReference>
<dbReference type="InterPro" id="IPR027417">
    <property type="entry name" value="P-loop_NTPase"/>
</dbReference>
<dbReference type="Gene3D" id="3.40.50.150">
    <property type="entry name" value="Vaccinia Virus protein VP39"/>
    <property type="match status" value="1"/>
</dbReference>
<dbReference type="GO" id="GO:0032259">
    <property type="term" value="P:methylation"/>
    <property type="evidence" value="ECO:0007669"/>
    <property type="project" value="UniProtKB-KW"/>
</dbReference>
<evidence type="ECO:0000259" key="2">
    <source>
        <dbReference type="PROSITE" id="PS51194"/>
    </source>
</evidence>
<keyword evidence="3" id="KW-0489">Methyltransferase</keyword>
<dbReference type="InterPro" id="IPR052933">
    <property type="entry name" value="DNA_Protect_Modify"/>
</dbReference>
<dbReference type="GO" id="GO:0016787">
    <property type="term" value="F:hydrolase activity"/>
    <property type="evidence" value="ECO:0007669"/>
    <property type="project" value="InterPro"/>
</dbReference>
<keyword evidence="3" id="KW-0808">Transferase</keyword>
<dbReference type="SMART" id="SM00490">
    <property type="entry name" value="HELICc"/>
    <property type="match status" value="1"/>
</dbReference>
<dbReference type="InterPro" id="IPR029063">
    <property type="entry name" value="SAM-dependent_MTases_sf"/>
</dbReference>
<dbReference type="PRINTS" id="PR00507">
    <property type="entry name" value="N12N6MTFRASE"/>
</dbReference>
<proteinExistence type="predicted"/>
<protein>
    <submittedName>
        <fullName evidence="3">N12 class adenine-specific DNA methylase</fullName>
    </submittedName>
</protein>
<feature type="coiled-coil region" evidence="1">
    <location>
        <begin position="1305"/>
        <end position="1332"/>
    </location>
</feature>
<dbReference type="InterPro" id="IPR011639">
    <property type="entry name" value="MethylTrfase_TaqI-like_dom"/>
</dbReference>
<evidence type="ECO:0000313" key="4">
    <source>
        <dbReference type="Proteomes" id="UP000522163"/>
    </source>
</evidence>
<dbReference type="Gene3D" id="3.40.50.300">
    <property type="entry name" value="P-loop containing nucleotide triphosphate hydrolases"/>
    <property type="match status" value="2"/>
</dbReference>
<gene>
    <name evidence="3" type="ORF">HNQ46_001737</name>
</gene>
<organism evidence="3 4">
    <name type="scientific">Oribacterium sinus</name>
    <dbReference type="NCBI Taxonomy" id="237576"/>
    <lineage>
        <taxon>Bacteria</taxon>
        <taxon>Bacillati</taxon>
        <taxon>Bacillota</taxon>
        <taxon>Clostridia</taxon>
        <taxon>Lachnospirales</taxon>
        <taxon>Lachnospiraceae</taxon>
        <taxon>Oribacterium</taxon>
    </lineage>
</organism>
<feature type="domain" description="Helicase C-terminal" evidence="2">
    <location>
        <begin position="1565"/>
        <end position="1736"/>
    </location>
</feature>
<dbReference type="Pfam" id="PF07669">
    <property type="entry name" value="Eco57I"/>
    <property type="match status" value="1"/>
</dbReference>
<dbReference type="PROSITE" id="PS51194">
    <property type="entry name" value="HELICASE_CTER"/>
    <property type="match status" value="1"/>
</dbReference>
<dbReference type="Pfam" id="PF04851">
    <property type="entry name" value="ResIII"/>
    <property type="match status" value="1"/>
</dbReference>
<dbReference type="GO" id="GO:0005524">
    <property type="term" value="F:ATP binding"/>
    <property type="evidence" value="ECO:0007669"/>
    <property type="project" value="InterPro"/>
</dbReference>
<keyword evidence="1" id="KW-0175">Coiled coil</keyword>
<evidence type="ECO:0000313" key="3">
    <source>
        <dbReference type="EMBL" id="MBB6041747.1"/>
    </source>
</evidence>
<dbReference type="SUPFAM" id="SSF53335">
    <property type="entry name" value="S-adenosyl-L-methionine-dependent methyltransferases"/>
    <property type="match status" value="1"/>
</dbReference>
<dbReference type="PANTHER" id="PTHR41313:SF1">
    <property type="entry name" value="DNA METHYLASE ADENINE-SPECIFIC DOMAIN-CONTAINING PROTEIN"/>
    <property type="match status" value="1"/>
</dbReference>